<feature type="signal peptide" evidence="2">
    <location>
        <begin position="1"/>
        <end position="20"/>
    </location>
</feature>
<proteinExistence type="predicted"/>
<protein>
    <submittedName>
        <fullName evidence="3">Uncharacterized protein</fullName>
    </submittedName>
</protein>
<feature type="compositionally biased region" description="Basic and acidic residues" evidence="1">
    <location>
        <begin position="308"/>
        <end position="317"/>
    </location>
</feature>
<feature type="chain" id="PRO_5022998597" evidence="2">
    <location>
        <begin position="21"/>
        <end position="332"/>
    </location>
</feature>
<dbReference type="EMBL" id="ML122315">
    <property type="protein sequence ID" value="RPD53800.1"/>
    <property type="molecule type" value="Genomic_DNA"/>
</dbReference>
<accession>A0A5C2RRM0</accession>
<gene>
    <name evidence="3" type="ORF">L227DRAFT_658013</name>
</gene>
<dbReference type="OrthoDB" id="2121319at2759"/>
<keyword evidence="4" id="KW-1185">Reference proteome</keyword>
<evidence type="ECO:0000313" key="3">
    <source>
        <dbReference type="EMBL" id="RPD53800.1"/>
    </source>
</evidence>
<evidence type="ECO:0000256" key="1">
    <source>
        <dbReference type="SAM" id="MobiDB-lite"/>
    </source>
</evidence>
<sequence length="332" mass="35852">MTHAPHLLVSLVSRVLSARSSSVCCHDDAMQDTVGRGEGAERTAADSVLSIPILLSPPFHLCPPSARPCPANTSSSPEGDDDDNRDAESLLSPNTSRNSELQQDQPDRELAETDSPANASRTSGHRRTTLQSSSRSPAPRGESLTNIDLTRPGFDLHTDRSITNNKRKRGRKSTDRKLSAMSQGPDASRSPGDLETLKSDHELEVDYDNTASPPPQSAKFTTFSDIPKSPAVGPPAVSDILVVVSTPPAPAPNPRQSRRSLSFDWSKFSMFGGGAPEKKPELRPLAFKAGVRSVVANAPKLDTQEDEKDQRERERLHATMRLTPSPPMPSVG</sequence>
<evidence type="ECO:0000256" key="2">
    <source>
        <dbReference type="SAM" id="SignalP"/>
    </source>
</evidence>
<keyword evidence="2" id="KW-0732">Signal</keyword>
<dbReference type="Proteomes" id="UP000313359">
    <property type="component" value="Unassembled WGS sequence"/>
</dbReference>
<dbReference type="STRING" id="1328759.A0A5C2RRM0"/>
<name>A0A5C2RRM0_9APHY</name>
<reference evidence="3" key="1">
    <citation type="journal article" date="2018" name="Genome Biol. Evol.">
        <title>Genomics and development of Lentinus tigrinus, a white-rot wood-decaying mushroom with dimorphic fruiting bodies.</title>
        <authorList>
            <person name="Wu B."/>
            <person name="Xu Z."/>
            <person name="Knudson A."/>
            <person name="Carlson A."/>
            <person name="Chen N."/>
            <person name="Kovaka S."/>
            <person name="LaButti K."/>
            <person name="Lipzen A."/>
            <person name="Pennachio C."/>
            <person name="Riley R."/>
            <person name="Schakwitz W."/>
            <person name="Umezawa K."/>
            <person name="Ohm R.A."/>
            <person name="Grigoriev I.V."/>
            <person name="Nagy L.G."/>
            <person name="Gibbons J."/>
            <person name="Hibbett D."/>
        </authorList>
    </citation>
    <scope>NUCLEOTIDE SEQUENCE [LARGE SCALE GENOMIC DNA]</scope>
    <source>
        <strain evidence="3">ALCF2SS1-6</strain>
    </source>
</reference>
<feature type="region of interest" description="Disordered" evidence="1">
    <location>
        <begin position="65"/>
        <end position="194"/>
    </location>
</feature>
<organism evidence="3 4">
    <name type="scientific">Lentinus tigrinus ALCF2SS1-6</name>
    <dbReference type="NCBI Taxonomy" id="1328759"/>
    <lineage>
        <taxon>Eukaryota</taxon>
        <taxon>Fungi</taxon>
        <taxon>Dikarya</taxon>
        <taxon>Basidiomycota</taxon>
        <taxon>Agaricomycotina</taxon>
        <taxon>Agaricomycetes</taxon>
        <taxon>Polyporales</taxon>
        <taxon>Polyporaceae</taxon>
        <taxon>Lentinus</taxon>
    </lineage>
</organism>
<feature type="region of interest" description="Disordered" evidence="1">
    <location>
        <begin position="295"/>
        <end position="332"/>
    </location>
</feature>
<evidence type="ECO:0000313" key="4">
    <source>
        <dbReference type="Proteomes" id="UP000313359"/>
    </source>
</evidence>
<dbReference type="AlphaFoldDB" id="A0A5C2RRM0"/>
<feature type="compositionally biased region" description="Polar residues" evidence="1">
    <location>
        <begin position="91"/>
        <end position="104"/>
    </location>
</feature>